<dbReference type="Proteomes" id="UP000054097">
    <property type="component" value="Unassembled WGS sequence"/>
</dbReference>
<dbReference type="InterPro" id="IPR011333">
    <property type="entry name" value="SKP1/BTB/POZ_sf"/>
</dbReference>
<dbReference type="Gene3D" id="3.30.710.10">
    <property type="entry name" value="Potassium Channel Kv1.1, Chain A"/>
    <property type="match status" value="1"/>
</dbReference>
<dbReference type="Pfam" id="PF00651">
    <property type="entry name" value="BTB"/>
    <property type="match status" value="1"/>
</dbReference>
<dbReference type="HOGENOM" id="CLU_079122_0_0_1"/>
<dbReference type="EMBL" id="KN824284">
    <property type="protein sequence ID" value="KIM30607.1"/>
    <property type="molecule type" value="Genomic_DNA"/>
</dbReference>
<dbReference type="AlphaFoldDB" id="A0A0C2XNT9"/>
<dbReference type="PROSITE" id="PS50097">
    <property type="entry name" value="BTB"/>
    <property type="match status" value="1"/>
</dbReference>
<evidence type="ECO:0000313" key="3">
    <source>
        <dbReference type="Proteomes" id="UP000054097"/>
    </source>
</evidence>
<evidence type="ECO:0000313" key="2">
    <source>
        <dbReference type="EMBL" id="KIM30607.1"/>
    </source>
</evidence>
<protein>
    <recommendedName>
        <fullName evidence="1">BTB domain-containing protein</fullName>
    </recommendedName>
</protein>
<evidence type="ECO:0000259" key="1">
    <source>
        <dbReference type="PROSITE" id="PS50097"/>
    </source>
</evidence>
<reference evidence="3" key="2">
    <citation type="submission" date="2015-01" db="EMBL/GenBank/DDBJ databases">
        <title>Evolutionary Origins and Diversification of the Mycorrhizal Mutualists.</title>
        <authorList>
            <consortium name="DOE Joint Genome Institute"/>
            <consortium name="Mycorrhizal Genomics Consortium"/>
            <person name="Kohler A."/>
            <person name="Kuo A."/>
            <person name="Nagy L.G."/>
            <person name="Floudas D."/>
            <person name="Copeland A."/>
            <person name="Barry K.W."/>
            <person name="Cichocki N."/>
            <person name="Veneault-Fourrey C."/>
            <person name="LaButti K."/>
            <person name="Lindquist E.A."/>
            <person name="Lipzen A."/>
            <person name="Lundell T."/>
            <person name="Morin E."/>
            <person name="Murat C."/>
            <person name="Riley R."/>
            <person name="Ohm R."/>
            <person name="Sun H."/>
            <person name="Tunlid A."/>
            <person name="Henrissat B."/>
            <person name="Grigoriev I.V."/>
            <person name="Hibbett D.S."/>
            <person name="Martin F."/>
        </authorList>
    </citation>
    <scope>NUCLEOTIDE SEQUENCE [LARGE SCALE GENOMIC DNA]</scope>
    <source>
        <strain evidence="3">MAFF 305830</strain>
    </source>
</reference>
<dbReference type="SMART" id="SM00225">
    <property type="entry name" value="BTB"/>
    <property type="match status" value="1"/>
</dbReference>
<dbReference type="SUPFAM" id="SSF54695">
    <property type="entry name" value="POZ domain"/>
    <property type="match status" value="1"/>
</dbReference>
<reference evidence="2 3" key="1">
    <citation type="submission" date="2014-04" db="EMBL/GenBank/DDBJ databases">
        <authorList>
            <consortium name="DOE Joint Genome Institute"/>
            <person name="Kuo A."/>
            <person name="Zuccaro A."/>
            <person name="Kohler A."/>
            <person name="Nagy L.G."/>
            <person name="Floudas D."/>
            <person name="Copeland A."/>
            <person name="Barry K.W."/>
            <person name="Cichocki N."/>
            <person name="Veneault-Fourrey C."/>
            <person name="LaButti K."/>
            <person name="Lindquist E.A."/>
            <person name="Lipzen A."/>
            <person name="Lundell T."/>
            <person name="Morin E."/>
            <person name="Murat C."/>
            <person name="Sun H."/>
            <person name="Tunlid A."/>
            <person name="Henrissat B."/>
            <person name="Grigoriev I.V."/>
            <person name="Hibbett D.S."/>
            <person name="Martin F."/>
            <person name="Nordberg H.P."/>
            <person name="Cantor M.N."/>
            <person name="Hua S.X."/>
        </authorList>
    </citation>
    <scope>NUCLEOTIDE SEQUENCE [LARGE SCALE GENOMIC DNA]</scope>
    <source>
        <strain evidence="2 3">MAFF 305830</strain>
    </source>
</reference>
<sequence length="330" mass="36593">MPPRPASGTLLSQHATFTHSPRFGEGYGDIVLQSSDNVRFHFPKVLLEYASPFFKDLFSIGSHAENAGNVNNSQPLIMEENSVALDSLLQWIDPRQSIPEISRETIWSVLRVAHKYQVEKFISYIAATISQDSACACTTRTQSRGLLASDPMLILSLAEQYQLPDIARLALRQLTADPLEKLLAGNAIISHKLWTHLLYLRKQRTDWFLAYIDRFTSSTPQNRRDVCSQCFSCLMEWTKRVHVAPSWQSIQQNASQMTPNCPNCALAPQPPTAFGRAPASTGFTWNTGGAGGGLFGTGTAAQRPDIATWEKEAKELELRLPELPTGLFGG</sequence>
<proteinExistence type="predicted"/>
<keyword evidence="3" id="KW-1185">Reference proteome</keyword>
<gene>
    <name evidence="2" type="ORF">M408DRAFT_328149</name>
</gene>
<accession>A0A0C2XNT9</accession>
<dbReference type="OrthoDB" id="3357985at2759"/>
<feature type="domain" description="BTB" evidence="1">
    <location>
        <begin position="28"/>
        <end position="92"/>
    </location>
</feature>
<dbReference type="InterPro" id="IPR000210">
    <property type="entry name" value="BTB/POZ_dom"/>
</dbReference>
<organism evidence="2 3">
    <name type="scientific">Serendipita vermifera MAFF 305830</name>
    <dbReference type="NCBI Taxonomy" id="933852"/>
    <lineage>
        <taxon>Eukaryota</taxon>
        <taxon>Fungi</taxon>
        <taxon>Dikarya</taxon>
        <taxon>Basidiomycota</taxon>
        <taxon>Agaricomycotina</taxon>
        <taxon>Agaricomycetes</taxon>
        <taxon>Sebacinales</taxon>
        <taxon>Serendipitaceae</taxon>
        <taxon>Serendipita</taxon>
    </lineage>
</organism>
<name>A0A0C2XNT9_SERVB</name>